<organism evidence="1 2">
    <name type="scientific">Lysinibacillus alkalisoli</name>
    <dbReference type="NCBI Taxonomy" id="1911548"/>
    <lineage>
        <taxon>Bacteria</taxon>
        <taxon>Bacillati</taxon>
        <taxon>Bacillota</taxon>
        <taxon>Bacilli</taxon>
        <taxon>Bacillales</taxon>
        <taxon>Bacillaceae</taxon>
        <taxon>Lysinibacillus</taxon>
    </lineage>
</organism>
<dbReference type="InterPro" id="IPR011050">
    <property type="entry name" value="Pectin_lyase_fold/virulence"/>
</dbReference>
<protein>
    <submittedName>
        <fullName evidence="1">Uncharacterized protein</fullName>
    </submittedName>
</protein>
<dbReference type="SUPFAM" id="SSF158682">
    <property type="entry name" value="TerB-like"/>
    <property type="match status" value="1"/>
</dbReference>
<keyword evidence="2" id="KW-1185">Reference proteome</keyword>
<dbReference type="InterPro" id="IPR012334">
    <property type="entry name" value="Pectin_lyas_fold"/>
</dbReference>
<comment type="caution">
    <text evidence="1">The sequence shown here is derived from an EMBL/GenBank/DDBJ whole genome shotgun (WGS) entry which is preliminary data.</text>
</comment>
<sequence>MSILDNLKQVKKELFDHLHPFANEGLSFRKTYITGYTMLLCVNGYPSEMAKNQLVKQMQMLQLPEDLIKQTIAQAQQAEQGLIHNILQILKAPEKKLVFMLDLYQYAQQDHKITEKEQELLLLFEELLQLSYAEVHFLRSFRIAMLRNKEDLASKAVQEALTQEVDVPLRALSYFMEGFIYEERLSSLTLLAGQKHKILHATLLEGEIIVEPGAELDLNGKTITFRHQGAIIVNGGKLKADNATFIATMDASETMLSLRNMADFTIQNAVFNGANNVRAMQVANTKVNLQDCIFKNGFHEARGGAIYFTDSAYFILQRCHFTNCSTLGKGGSLYIAGTEATHMRTKGFFGFRSNGTVQRVHVTMEDCTIAESRADKSGGVHIYEATAVFKNNDFNQCTSRRGGAAIDAHLCTISGENNTFINCSTGSEDAVVVYEGELASAQFGQFSDCSPQSFKEK</sequence>
<reference evidence="1" key="2">
    <citation type="submission" date="2020-09" db="EMBL/GenBank/DDBJ databases">
        <authorList>
            <person name="Sun Q."/>
            <person name="Zhou Y."/>
        </authorList>
    </citation>
    <scope>NUCLEOTIDE SEQUENCE</scope>
    <source>
        <strain evidence="1">CGMCC 1.15760</strain>
    </source>
</reference>
<dbReference type="RefSeq" id="WP_188614256.1">
    <property type="nucleotide sequence ID" value="NZ_BMJT01000004.1"/>
</dbReference>
<dbReference type="Proteomes" id="UP000616608">
    <property type="component" value="Unassembled WGS sequence"/>
</dbReference>
<dbReference type="InterPro" id="IPR029024">
    <property type="entry name" value="TerB-like"/>
</dbReference>
<name>A0A917G3L4_9BACI</name>
<gene>
    <name evidence="1" type="ORF">GCM10007425_13300</name>
</gene>
<evidence type="ECO:0000313" key="2">
    <source>
        <dbReference type="Proteomes" id="UP000616608"/>
    </source>
</evidence>
<reference evidence="1" key="1">
    <citation type="journal article" date="2014" name="Int. J. Syst. Evol. Microbiol.">
        <title>Complete genome sequence of Corynebacterium casei LMG S-19264T (=DSM 44701T), isolated from a smear-ripened cheese.</title>
        <authorList>
            <consortium name="US DOE Joint Genome Institute (JGI-PGF)"/>
            <person name="Walter F."/>
            <person name="Albersmeier A."/>
            <person name="Kalinowski J."/>
            <person name="Ruckert C."/>
        </authorList>
    </citation>
    <scope>NUCLEOTIDE SEQUENCE</scope>
    <source>
        <strain evidence="1">CGMCC 1.15760</strain>
    </source>
</reference>
<dbReference type="Gene3D" id="1.10.3680.10">
    <property type="entry name" value="TerB-like"/>
    <property type="match status" value="1"/>
</dbReference>
<dbReference type="SUPFAM" id="SSF51126">
    <property type="entry name" value="Pectin lyase-like"/>
    <property type="match status" value="1"/>
</dbReference>
<dbReference type="AlphaFoldDB" id="A0A917G3L4"/>
<proteinExistence type="predicted"/>
<accession>A0A917G3L4</accession>
<dbReference type="Gene3D" id="2.160.20.10">
    <property type="entry name" value="Single-stranded right-handed beta-helix, Pectin lyase-like"/>
    <property type="match status" value="1"/>
</dbReference>
<dbReference type="EMBL" id="BMJT01000004">
    <property type="protein sequence ID" value="GGG20246.1"/>
    <property type="molecule type" value="Genomic_DNA"/>
</dbReference>
<evidence type="ECO:0000313" key="1">
    <source>
        <dbReference type="EMBL" id="GGG20246.1"/>
    </source>
</evidence>